<keyword evidence="9" id="KW-1185">Reference proteome</keyword>
<gene>
    <name evidence="6" type="primary">azoR</name>
    <name evidence="8" type="ORF">BC343_13585</name>
</gene>
<dbReference type="GO" id="GO:0010181">
    <property type="term" value="F:FMN binding"/>
    <property type="evidence" value="ECO:0007669"/>
    <property type="project" value="UniProtKB-UniRule"/>
</dbReference>
<dbReference type="HAMAP" id="MF_01216">
    <property type="entry name" value="Azoreductase_type1"/>
    <property type="match status" value="1"/>
</dbReference>
<name>A0A1S9PA55_9SPHI</name>
<comment type="catalytic activity">
    <reaction evidence="5">
        <text>N,N-dimethyl-1,4-phenylenediamine + anthranilate + 2 NAD(+) = 2-(4-dimethylaminophenyl)diazenylbenzoate + 2 NADH + 2 H(+)</text>
        <dbReference type="Rhea" id="RHEA:55872"/>
        <dbReference type="ChEBI" id="CHEBI:15378"/>
        <dbReference type="ChEBI" id="CHEBI:15783"/>
        <dbReference type="ChEBI" id="CHEBI:16567"/>
        <dbReference type="ChEBI" id="CHEBI:57540"/>
        <dbReference type="ChEBI" id="CHEBI:57945"/>
        <dbReference type="ChEBI" id="CHEBI:71579"/>
        <dbReference type="EC" id="1.7.1.17"/>
    </reaction>
    <physiologicalReaction direction="right-to-left" evidence="5">
        <dbReference type="Rhea" id="RHEA:55874"/>
    </physiologicalReaction>
</comment>
<dbReference type="GO" id="GO:0016652">
    <property type="term" value="F:oxidoreductase activity, acting on NAD(P)H as acceptor"/>
    <property type="evidence" value="ECO:0007669"/>
    <property type="project" value="UniProtKB-UniRule"/>
</dbReference>
<sequence length="200" mass="21810">MKNILHIISSPRGESSFSIKLGKAIVEKIQNVYAGSSVTEYGLISKNFPHLEEHHVRSFYTPAEERSPEAVAALAHSDEAISAIRNADFIVIGAPLYNFGIHSSLKAWIDHITRIGETFKYTEKGPEGLIHGKKVYIAMSSGDVYSHGEAAGYDFVSPYLKTILGFLGLTDVTVFRIEGTAIDGIKEGAVEKGINSILID</sequence>
<comment type="caution">
    <text evidence="8">The sequence shown here is derived from an EMBL/GenBank/DDBJ whole genome shotgun (WGS) entry which is preliminary data.</text>
</comment>
<evidence type="ECO:0000256" key="3">
    <source>
        <dbReference type="ARBA" id="ARBA00023002"/>
    </source>
</evidence>
<accession>A0A1S9PA55</accession>
<dbReference type="PANTHER" id="PTHR43741:SF4">
    <property type="entry name" value="FMN-DEPENDENT NADH:QUINONE OXIDOREDUCTASE"/>
    <property type="match status" value="1"/>
</dbReference>
<feature type="binding site" evidence="6">
    <location>
        <begin position="16"/>
        <end position="18"/>
    </location>
    <ligand>
        <name>FMN</name>
        <dbReference type="ChEBI" id="CHEBI:58210"/>
    </ligand>
</feature>
<feature type="binding site" evidence="6">
    <location>
        <position position="10"/>
    </location>
    <ligand>
        <name>FMN</name>
        <dbReference type="ChEBI" id="CHEBI:58210"/>
    </ligand>
</feature>
<keyword evidence="1 6" id="KW-0285">Flavoprotein</keyword>
<evidence type="ECO:0000256" key="2">
    <source>
        <dbReference type="ARBA" id="ARBA00022643"/>
    </source>
</evidence>
<comment type="function">
    <text evidence="6">Also exhibits azoreductase activity. Catalyzes the reductive cleavage of the azo bond in aromatic azo compounds to the corresponding amines.</text>
</comment>
<dbReference type="AlphaFoldDB" id="A0A1S9PA55"/>
<protein>
    <recommendedName>
        <fullName evidence="6">FMN dependent NADH:quinone oxidoreductase</fullName>
        <ecNumber evidence="6">1.6.5.-</ecNumber>
    </recommendedName>
    <alternativeName>
        <fullName evidence="6">Azo-dye reductase</fullName>
    </alternativeName>
    <alternativeName>
        <fullName evidence="6">FMN-dependent NADH-azo compound oxidoreductase</fullName>
    </alternativeName>
    <alternativeName>
        <fullName evidence="6">FMN-dependent NADH-azoreductase</fullName>
        <ecNumber evidence="6">1.7.1.17</ecNumber>
    </alternativeName>
</protein>
<comment type="subunit">
    <text evidence="6">Homodimer.</text>
</comment>
<reference evidence="8 9" key="1">
    <citation type="submission" date="2016-07" db="EMBL/GenBank/DDBJ databases">
        <title>Genomic analysis of zinc-resistant bacterium Mucilaginibacter pedocola TBZ30.</title>
        <authorList>
            <person name="Huang J."/>
            <person name="Tang J."/>
        </authorList>
    </citation>
    <scope>NUCLEOTIDE SEQUENCE [LARGE SCALE GENOMIC DNA]</scope>
    <source>
        <strain evidence="8 9">TBZ30</strain>
    </source>
</reference>
<evidence type="ECO:0000313" key="8">
    <source>
        <dbReference type="EMBL" id="OOQ57809.1"/>
    </source>
</evidence>
<feature type="domain" description="Flavodoxin-like fold" evidence="7">
    <location>
        <begin position="2"/>
        <end position="193"/>
    </location>
</feature>
<dbReference type="GO" id="GO:0016655">
    <property type="term" value="F:oxidoreductase activity, acting on NAD(P)H, quinone or similar compound as acceptor"/>
    <property type="evidence" value="ECO:0007669"/>
    <property type="project" value="InterPro"/>
</dbReference>
<evidence type="ECO:0000313" key="9">
    <source>
        <dbReference type="Proteomes" id="UP000189739"/>
    </source>
</evidence>
<dbReference type="InterPro" id="IPR003680">
    <property type="entry name" value="Flavodoxin_fold"/>
</dbReference>
<dbReference type="STRING" id="1792845.BC343_13585"/>
<dbReference type="Gene3D" id="3.40.50.360">
    <property type="match status" value="1"/>
</dbReference>
<evidence type="ECO:0000256" key="5">
    <source>
        <dbReference type="ARBA" id="ARBA00048542"/>
    </source>
</evidence>
<dbReference type="InterPro" id="IPR050104">
    <property type="entry name" value="FMN-dep_NADH:Q_OxRdtase_AzoR1"/>
</dbReference>
<dbReference type="SUPFAM" id="SSF52218">
    <property type="entry name" value="Flavoproteins"/>
    <property type="match status" value="1"/>
</dbReference>
<dbReference type="EMBL" id="MBTF01000035">
    <property type="protein sequence ID" value="OOQ57809.1"/>
    <property type="molecule type" value="Genomic_DNA"/>
</dbReference>
<dbReference type="EC" id="1.6.5.-" evidence="6"/>
<dbReference type="InterPro" id="IPR029039">
    <property type="entry name" value="Flavoprotein-like_sf"/>
</dbReference>
<evidence type="ECO:0000259" key="7">
    <source>
        <dbReference type="Pfam" id="PF02525"/>
    </source>
</evidence>
<dbReference type="GO" id="GO:0009055">
    <property type="term" value="F:electron transfer activity"/>
    <property type="evidence" value="ECO:0007669"/>
    <property type="project" value="UniProtKB-UniRule"/>
</dbReference>
<comment type="caution">
    <text evidence="6">Lacks conserved residue(s) required for the propagation of feature annotation.</text>
</comment>
<evidence type="ECO:0000256" key="4">
    <source>
        <dbReference type="ARBA" id="ARBA00023027"/>
    </source>
</evidence>
<dbReference type="EC" id="1.7.1.17" evidence="6"/>
<keyword evidence="3 6" id="KW-0560">Oxidoreductase</keyword>
<keyword evidence="4 6" id="KW-0520">NAD</keyword>
<keyword evidence="2 6" id="KW-0288">FMN</keyword>
<comment type="function">
    <text evidence="6">Quinone reductase that provides resistance to thiol-specific stress caused by electrophilic quinones.</text>
</comment>
<dbReference type="PANTHER" id="PTHR43741">
    <property type="entry name" value="FMN-DEPENDENT NADH-AZOREDUCTASE 1"/>
    <property type="match status" value="1"/>
</dbReference>
<organism evidence="8 9">
    <name type="scientific">Mucilaginibacter pedocola</name>
    <dbReference type="NCBI Taxonomy" id="1792845"/>
    <lineage>
        <taxon>Bacteria</taxon>
        <taxon>Pseudomonadati</taxon>
        <taxon>Bacteroidota</taxon>
        <taxon>Sphingobacteriia</taxon>
        <taxon>Sphingobacteriales</taxon>
        <taxon>Sphingobacteriaceae</taxon>
        <taxon>Mucilaginibacter</taxon>
    </lineage>
</organism>
<dbReference type="OrthoDB" id="9805013at2"/>
<dbReference type="InterPro" id="IPR023048">
    <property type="entry name" value="NADH:quinone_OxRdtase_FMN_depd"/>
</dbReference>
<evidence type="ECO:0000256" key="1">
    <source>
        <dbReference type="ARBA" id="ARBA00022630"/>
    </source>
</evidence>
<dbReference type="RefSeq" id="WP_078350414.1">
    <property type="nucleotide sequence ID" value="NZ_MBTF01000035.1"/>
</dbReference>
<evidence type="ECO:0000256" key="6">
    <source>
        <dbReference type="HAMAP-Rule" id="MF_01216"/>
    </source>
</evidence>
<comment type="catalytic activity">
    <reaction evidence="6">
        <text>2 a quinone + NADH + H(+) = 2 a 1,4-benzosemiquinone + NAD(+)</text>
        <dbReference type="Rhea" id="RHEA:65952"/>
        <dbReference type="ChEBI" id="CHEBI:15378"/>
        <dbReference type="ChEBI" id="CHEBI:57540"/>
        <dbReference type="ChEBI" id="CHEBI:57945"/>
        <dbReference type="ChEBI" id="CHEBI:132124"/>
        <dbReference type="ChEBI" id="CHEBI:134225"/>
    </reaction>
</comment>
<dbReference type="Pfam" id="PF02525">
    <property type="entry name" value="Flavodoxin_2"/>
    <property type="match status" value="1"/>
</dbReference>
<proteinExistence type="inferred from homology"/>
<dbReference type="Proteomes" id="UP000189739">
    <property type="component" value="Unassembled WGS sequence"/>
</dbReference>
<comment type="similarity">
    <text evidence="6">Belongs to the azoreductase type 1 family.</text>
</comment>
<comment type="cofactor">
    <cofactor evidence="6">
        <name>FMN</name>
        <dbReference type="ChEBI" id="CHEBI:58210"/>
    </cofactor>
    <text evidence="6">Binds 1 FMN per subunit.</text>
</comment>